<keyword evidence="1" id="KW-0812">Transmembrane</keyword>
<gene>
    <name evidence="3" type="ORF">ACFOW3_30010</name>
</gene>
<dbReference type="Pfam" id="PF18203">
    <property type="entry name" value="IPTL-CTERM"/>
    <property type="match status" value="1"/>
</dbReference>
<accession>A0ABV8DK50</accession>
<reference evidence="4" key="1">
    <citation type="journal article" date="2019" name="Int. J. Syst. Evol. Microbiol.">
        <title>The Global Catalogue of Microorganisms (GCM) 10K type strain sequencing project: providing services to taxonomists for standard genome sequencing and annotation.</title>
        <authorList>
            <consortium name="The Broad Institute Genomics Platform"/>
            <consortium name="The Broad Institute Genome Sequencing Center for Infectious Disease"/>
            <person name="Wu L."/>
            <person name="Ma J."/>
        </authorList>
    </citation>
    <scope>NUCLEOTIDE SEQUENCE [LARGE SCALE GENOMIC DNA]</scope>
    <source>
        <strain evidence="4">CCUG 2113</strain>
    </source>
</reference>
<dbReference type="Proteomes" id="UP001595693">
    <property type="component" value="Unassembled WGS sequence"/>
</dbReference>
<evidence type="ECO:0000313" key="4">
    <source>
        <dbReference type="Proteomes" id="UP001595693"/>
    </source>
</evidence>
<keyword evidence="1" id="KW-1133">Transmembrane helix</keyword>
<evidence type="ECO:0000259" key="2">
    <source>
        <dbReference type="Pfam" id="PF18203"/>
    </source>
</evidence>
<dbReference type="EMBL" id="JBHSAJ010000187">
    <property type="protein sequence ID" value="MFC3938864.1"/>
    <property type="molecule type" value="Genomic_DNA"/>
</dbReference>
<organism evidence="3 4">
    <name type="scientific">Acidovorax facilis</name>
    <dbReference type="NCBI Taxonomy" id="12917"/>
    <lineage>
        <taxon>Bacteria</taxon>
        <taxon>Pseudomonadati</taxon>
        <taxon>Pseudomonadota</taxon>
        <taxon>Betaproteobacteria</taxon>
        <taxon>Burkholderiales</taxon>
        <taxon>Comamonadaceae</taxon>
        <taxon>Acidovorax</taxon>
    </lineage>
</organism>
<feature type="transmembrane region" description="Helical" evidence="1">
    <location>
        <begin position="936"/>
        <end position="953"/>
    </location>
</feature>
<dbReference type="NCBIfam" id="NF041766">
    <property type="entry name" value="choice_anch_U"/>
    <property type="match status" value="1"/>
</dbReference>
<protein>
    <submittedName>
        <fullName evidence="3">IPTL-CTERM sorting domain-containing protein</fullName>
    </submittedName>
</protein>
<feature type="domain" description="IPTL-CTERM protein sorting" evidence="2">
    <location>
        <begin position="928"/>
        <end position="954"/>
    </location>
</feature>
<dbReference type="NCBIfam" id="TIGR04174">
    <property type="entry name" value="IPTL_CTERM"/>
    <property type="match status" value="1"/>
</dbReference>
<keyword evidence="4" id="KW-1185">Reference proteome</keyword>
<comment type="caution">
    <text evidence="3">The sequence shown here is derived from an EMBL/GenBank/DDBJ whole genome shotgun (WGS) entry which is preliminary data.</text>
</comment>
<dbReference type="InterPro" id="IPR053784">
    <property type="entry name" value="Choice_anch_U_dom"/>
</dbReference>
<keyword evidence="1" id="KW-0472">Membrane</keyword>
<evidence type="ECO:0000256" key="1">
    <source>
        <dbReference type="SAM" id="Phobius"/>
    </source>
</evidence>
<evidence type="ECO:0000313" key="3">
    <source>
        <dbReference type="EMBL" id="MFC3938864.1"/>
    </source>
</evidence>
<sequence length="955" mass="98703">MLKNVLHTPLMHRAWLRARSAVALGALAMVLLLQACSVAQPSWIEAPLVADGSTTGAGYAPHGTSLPVSEGASAQLKFSYATLPDGALTKLNVDTDNTVATVGHDSYTLDAGKVVRARLVLYVDKVTTSGYIAIFGAYQAGGADCFAHEGTAPACDLQLASAVGGRATDADRPTQPLRITERGFYSFDVTELVKHRLAQGVESMLRVEAAQDTDGSYGSFEFASREQPVGQARVLHQAQLLITLEGLAGISSRPYASTSVRQSSTDPTVAAQDFRQDENLWLGGAAGDRAYALLQPQPLEVGFPLRQVLFSTGSMAGKQSLVMHVNGPVLDQTTPQPQPQVQVYGRRRFNVSGQVVRSWNDGWAEPPGADLIATAALDRSAPRQTVVADTTDRYIDTLASAYNGNRNQDFAAAVTTNVQSPITLDSSRNTRTGHAPRFITVIKPEKDVWRSPFDFDKDDSTHALSLCLQYTGSAGTCHSALSLRARLGQPFTSSGRVIVIGLWADTAAGGHVPYAADIDLALPQSGASAQVPADLGPQSLSGDMASYIGYGIHEARANRVVGTYRGIVSMAGHNLRTAIDFENLPLPLPSLSGPARVETAPGTTVVAVGAGAPQPFVLAVADPVGQNIDDTTRWIITSSNPADTLPSEIQQSEGSVAFAVTFSGLGARTLTVTSKGDASVTATFAVNVLQGARQGQSISFTTSPPAFAKVGGTYLAAATGGGSGLPVIYSLDTAGSTLGACTVAANGAVVFTGAGTCSIQADQAGNAAYSAAAQVRQSFTVGSASFSGPTVPSGGGGSSGPASASLSGGGATCQFDASATRYTAANAAPPGQGAPQGMFEFRLVGCTPGATVTITTHWPQAVSAFAKYGKASGQAASASFFAPSNLVISGSTVRFDVTDGQLGDDDWTANGVILDPVMPLAAAPGAAQAIPTLGEWGLLLLTLLVGALAWRMARF</sequence>
<proteinExistence type="predicted"/>
<name>A0ABV8DK50_9BURK</name>
<dbReference type="InterPro" id="IPR026442">
    <property type="entry name" value="IPTL_CTERM"/>
</dbReference>
<dbReference type="RefSeq" id="WP_055397484.1">
    <property type="nucleotide sequence ID" value="NZ_JAMXAX010000002.1"/>
</dbReference>